<feature type="signal peptide" evidence="1">
    <location>
        <begin position="1"/>
        <end position="21"/>
    </location>
</feature>
<dbReference type="InterPro" id="IPR013320">
    <property type="entry name" value="ConA-like_dom_sf"/>
</dbReference>
<evidence type="ECO:0000259" key="2">
    <source>
        <dbReference type="Pfam" id="PF16356"/>
    </source>
</evidence>
<protein>
    <submittedName>
        <fullName evidence="3">DUF4983 domain-containing protein</fullName>
    </submittedName>
</protein>
<evidence type="ECO:0000313" key="3">
    <source>
        <dbReference type="EMBL" id="NSL87573.1"/>
    </source>
</evidence>
<dbReference type="EMBL" id="RIAR02000001">
    <property type="protein sequence ID" value="NSL87573.1"/>
    <property type="molecule type" value="Genomic_DNA"/>
</dbReference>
<dbReference type="InterPro" id="IPR032309">
    <property type="entry name" value="DUF4983"/>
</dbReference>
<dbReference type="PROSITE" id="PS51257">
    <property type="entry name" value="PROKAR_LIPOPROTEIN"/>
    <property type="match status" value="1"/>
</dbReference>
<dbReference type="Proteomes" id="UP000281028">
    <property type="component" value="Unassembled WGS sequence"/>
</dbReference>
<dbReference type="Pfam" id="PF16356">
    <property type="entry name" value="DUF4983"/>
    <property type="match status" value="1"/>
</dbReference>
<dbReference type="Pfam" id="PF13385">
    <property type="entry name" value="Laminin_G_3"/>
    <property type="match status" value="1"/>
</dbReference>
<dbReference type="OrthoDB" id="279982at2"/>
<evidence type="ECO:0000256" key="1">
    <source>
        <dbReference type="SAM" id="SignalP"/>
    </source>
</evidence>
<accession>A0A9Q5D6S8</accession>
<dbReference type="Gene3D" id="2.60.120.200">
    <property type="match status" value="1"/>
</dbReference>
<name>A0A9Q5D6S8_9BACT</name>
<feature type="domain" description="DUF4983" evidence="2">
    <location>
        <begin position="459"/>
        <end position="551"/>
    </location>
</feature>
<keyword evidence="1" id="KW-0732">Signal</keyword>
<keyword evidence="4" id="KW-1185">Reference proteome</keyword>
<dbReference type="AlphaFoldDB" id="A0A9Q5D6S8"/>
<gene>
    <name evidence="3" type="ORF">ECE50_012060</name>
</gene>
<dbReference type="GO" id="GO:0005975">
    <property type="term" value="P:carbohydrate metabolic process"/>
    <property type="evidence" value="ECO:0007669"/>
    <property type="project" value="UniProtKB-ARBA"/>
</dbReference>
<organism evidence="3 4">
    <name type="scientific">Chitinophaga solisilvae</name>
    <dbReference type="NCBI Taxonomy" id="1233460"/>
    <lineage>
        <taxon>Bacteria</taxon>
        <taxon>Pseudomonadati</taxon>
        <taxon>Bacteroidota</taxon>
        <taxon>Chitinophagia</taxon>
        <taxon>Chitinophagales</taxon>
        <taxon>Chitinophagaceae</taxon>
        <taxon>Chitinophaga</taxon>
    </lineage>
</organism>
<dbReference type="SUPFAM" id="SSF53649">
    <property type="entry name" value="Alkaline phosphatase-like"/>
    <property type="match status" value="1"/>
</dbReference>
<evidence type="ECO:0000313" key="4">
    <source>
        <dbReference type="Proteomes" id="UP000281028"/>
    </source>
</evidence>
<dbReference type="GO" id="GO:0004553">
    <property type="term" value="F:hydrolase activity, hydrolyzing O-glycosyl compounds"/>
    <property type="evidence" value="ECO:0007669"/>
    <property type="project" value="UniProtKB-ARBA"/>
</dbReference>
<dbReference type="InterPro" id="IPR002591">
    <property type="entry name" value="Phosphodiest/P_Trfase"/>
</dbReference>
<comment type="caution">
    <text evidence="3">The sequence shown here is derived from an EMBL/GenBank/DDBJ whole genome shotgun (WGS) entry which is preliminary data.</text>
</comment>
<feature type="chain" id="PRO_5040112372" evidence="1">
    <location>
        <begin position="22"/>
        <end position="554"/>
    </location>
</feature>
<dbReference type="Gene3D" id="3.40.720.10">
    <property type="entry name" value="Alkaline Phosphatase, subunit A"/>
    <property type="match status" value="1"/>
</dbReference>
<reference evidence="3" key="1">
    <citation type="submission" date="2020-05" db="EMBL/GenBank/DDBJ databases">
        <title>Chitinophaga laudate sp. nov., isolated from a tropical peat swamp.</title>
        <authorList>
            <person name="Goh C.B.S."/>
            <person name="Lee M.S."/>
            <person name="Parimannan S."/>
            <person name="Pasbakhsh P."/>
            <person name="Yule C.M."/>
            <person name="Rajandas H."/>
            <person name="Loke S."/>
            <person name="Croft L."/>
            <person name="Tan J.B.L."/>
        </authorList>
    </citation>
    <scope>NUCLEOTIDE SEQUENCE</scope>
    <source>
        <strain evidence="3">Mgbs1</strain>
    </source>
</reference>
<proteinExistence type="predicted"/>
<dbReference type="InterPro" id="IPR017850">
    <property type="entry name" value="Alkaline_phosphatase_core_sf"/>
</dbReference>
<dbReference type="Pfam" id="PF01663">
    <property type="entry name" value="Phosphodiest"/>
    <property type="match status" value="1"/>
</dbReference>
<dbReference type="SUPFAM" id="SSF49899">
    <property type="entry name" value="Concanavalin A-like lectins/glucanases"/>
    <property type="match status" value="1"/>
</dbReference>
<sequence>MRSISVKIISAAMILMAAACAKVALVPDDIAKQPEFKDKSKVLLIVVDGLKGSEMRRVSLPVISGMLPHSAYSFDAVTDSVSTDGAGWAAIMTATGNNKHTITDSSLTAKTQSGARYVSFLALLKRAGRSLHSVAVSGWPQLHKTLLADAGVKILTKDDDATVRDSAVNRLKKDNPDLLIVHFNGVNKAGISKGFDAEVPEYASAMTNADAYIGSIMDALKSRPDYANENWLTIVQSTHGGFQQSYGGGSEFERNGFSLYYNPDLKENRANYPQMIRYAVHMYEQGASAVNAVLTDNSAYNFGASGNYTIEAKVRTYTGGFTSNYPAFLSKRASFDGYVPGWCFFLEGSYWQINFGSPLLRAVQCKGADINDGKWHHLSAVISMDTDGKRWVTTYTDGVRNNRKDISALGDINTTNPLTMGFIPGSIAKPMDMYMNDVRIWNDSLPAGVIAQYSCTNEITDSHPYYRQLSGYWPCQEKTGTTLKNMAPGATGKNFSLKNTTTWDYLNYTLPCQANEGTAVVPHTKDVFAQIAYWLNVQLNSEWETEGRLWLKFF</sequence>